<evidence type="ECO:0000259" key="1">
    <source>
        <dbReference type="PROSITE" id="PS51186"/>
    </source>
</evidence>
<dbReference type="InterPro" id="IPR016181">
    <property type="entry name" value="Acyl_CoA_acyltransferase"/>
</dbReference>
<comment type="caution">
    <text evidence="2">The sequence shown here is derived from an EMBL/GenBank/DDBJ whole genome shotgun (WGS) entry which is preliminary data.</text>
</comment>
<proteinExistence type="predicted"/>
<dbReference type="InterPro" id="IPR000182">
    <property type="entry name" value="GNAT_dom"/>
</dbReference>
<dbReference type="Gene3D" id="3.40.630.30">
    <property type="match status" value="1"/>
</dbReference>
<dbReference type="EMBL" id="JAFDVD010000012">
    <property type="protein sequence ID" value="MBM6400939.1"/>
    <property type="molecule type" value="Genomic_DNA"/>
</dbReference>
<accession>A0ABS2CM23</accession>
<dbReference type="Pfam" id="PF00583">
    <property type="entry name" value="Acetyltransf_1"/>
    <property type="match status" value="1"/>
</dbReference>
<protein>
    <recommendedName>
        <fullName evidence="1">N-acetyltransferase domain-containing protein</fullName>
    </recommendedName>
</protein>
<feature type="domain" description="N-acetyltransferase" evidence="1">
    <location>
        <begin position="117"/>
        <end position="255"/>
    </location>
</feature>
<reference evidence="2" key="1">
    <citation type="submission" date="2021-02" db="EMBL/GenBank/DDBJ databases">
        <title>Phycicoccus sp. MQZ13P-5T, whole genome shotgun sequence.</title>
        <authorList>
            <person name="Tuo L."/>
        </authorList>
    </citation>
    <scope>NUCLEOTIDE SEQUENCE</scope>
    <source>
        <strain evidence="2">MQZ13P-5</strain>
    </source>
</reference>
<evidence type="ECO:0000313" key="2">
    <source>
        <dbReference type="EMBL" id="MBM6400939.1"/>
    </source>
</evidence>
<sequence length="255" mass="26930">MSWDDLEGAGVDASASEVDTRRFGFPVARVRVGRRSTDDEAVAGVLEAFERLRPDVLVARWPADRVRLAGALTRHGLEVLPADTLVYWEGDAAAASGDGADDVVPLAEAPHLAGAVGDLVAATFADYPTHYLASRAFRPDLVLAGYVDWARRTAGEHPEEVLLRLVDGAPAAVATTARVDGGRATEVLLAGTHPDHRGRGVYRALLTGVLGAACAAGSQRLVISTQASNTAVQRAWCGLGLRPVSAWTTVHLRRG</sequence>
<organism evidence="2 3">
    <name type="scientific">Phycicoccus sonneratiae</name>
    <dbReference type="NCBI Taxonomy" id="2807628"/>
    <lineage>
        <taxon>Bacteria</taxon>
        <taxon>Bacillati</taxon>
        <taxon>Actinomycetota</taxon>
        <taxon>Actinomycetes</taxon>
        <taxon>Micrococcales</taxon>
        <taxon>Intrasporangiaceae</taxon>
        <taxon>Phycicoccus</taxon>
    </lineage>
</organism>
<dbReference type="PROSITE" id="PS51186">
    <property type="entry name" value="GNAT"/>
    <property type="match status" value="1"/>
</dbReference>
<dbReference type="SUPFAM" id="SSF55729">
    <property type="entry name" value="Acyl-CoA N-acyltransferases (Nat)"/>
    <property type="match status" value="1"/>
</dbReference>
<gene>
    <name evidence="2" type="ORF">JQN70_11120</name>
</gene>
<evidence type="ECO:0000313" key="3">
    <source>
        <dbReference type="Proteomes" id="UP001430172"/>
    </source>
</evidence>
<dbReference type="RefSeq" id="WP_204131409.1">
    <property type="nucleotide sequence ID" value="NZ_JAFDVD010000012.1"/>
</dbReference>
<dbReference type="Proteomes" id="UP001430172">
    <property type="component" value="Unassembled WGS sequence"/>
</dbReference>
<name>A0ABS2CM23_9MICO</name>
<keyword evidence="3" id="KW-1185">Reference proteome</keyword>